<accession>A0ABQ4DVK0</accession>
<organism evidence="1 2">
    <name type="scientific">Plantactinospora endophytica</name>
    <dbReference type="NCBI Taxonomy" id="673535"/>
    <lineage>
        <taxon>Bacteria</taxon>
        <taxon>Bacillati</taxon>
        <taxon>Actinomycetota</taxon>
        <taxon>Actinomycetes</taxon>
        <taxon>Micromonosporales</taxon>
        <taxon>Micromonosporaceae</taxon>
        <taxon>Plantactinospora</taxon>
    </lineage>
</organism>
<comment type="caution">
    <text evidence="1">The sequence shown here is derived from an EMBL/GenBank/DDBJ whole genome shotgun (WGS) entry which is preliminary data.</text>
</comment>
<dbReference type="EMBL" id="BONW01000004">
    <property type="protein sequence ID" value="GIG86488.1"/>
    <property type="molecule type" value="Genomic_DNA"/>
</dbReference>
<gene>
    <name evidence="1" type="ORF">Pen02_14240</name>
</gene>
<evidence type="ECO:0008006" key="3">
    <source>
        <dbReference type="Google" id="ProtNLM"/>
    </source>
</evidence>
<dbReference type="Proteomes" id="UP000646749">
    <property type="component" value="Unassembled WGS sequence"/>
</dbReference>
<name>A0ABQ4DVK0_9ACTN</name>
<evidence type="ECO:0000313" key="1">
    <source>
        <dbReference type="EMBL" id="GIG86488.1"/>
    </source>
</evidence>
<protein>
    <recommendedName>
        <fullName evidence="3">Transposase</fullName>
    </recommendedName>
</protein>
<evidence type="ECO:0000313" key="2">
    <source>
        <dbReference type="Proteomes" id="UP000646749"/>
    </source>
</evidence>
<keyword evidence="2" id="KW-1185">Reference proteome</keyword>
<proteinExistence type="predicted"/>
<sequence length="39" mass="4372">MLRDNEGAWIHTDLAYVCRDRWGGLAGTTAQPEAARRGR</sequence>
<reference evidence="1 2" key="1">
    <citation type="submission" date="2021-01" db="EMBL/GenBank/DDBJ databases">
        <title>Whole genome shotgun sequence of Plantactinospora endophytica NBRC 110450.</title>
        <authorList>
            <person name="Komaki H."/>
            <person name="Tamura T."/>
        </authorList>
    </citation>
    <scope>NUCLEOTIDE SEQUENCE [LARGE SCALE GENOMIC DNA]</scope>
    <source>
        <strain evidence="1 2">NBRC 110450</strain>
    </source>
</reference>